<organism evidence="2 3">
    <name type="scientific">Alkalicoccus saliphilus</name>
    <dbReference type="NCBI Taxonomy" id="200989"/>
    <lineage>
        <taxon>Bacteria</taxon>
        <taxon>Bacillati</taxon>
        <taxon>Bacillota</taxon>
        <taxon>Bacilli</taxon>
        <taxon>Bacillales</taxon>
        <taxon>Bacillaceae</taxon>
        <taxon>Alkalicoccus</taxon>
    </lineage>
</organism>
<dbReference type="Proteomes" id="UP000240509">
    <property type="component" value="Unassembled WGS sequence"/>
</dbReference>
<protein>
    <submittedName>
        <fullName evidence="2">Uncharacterized protein</fullName>
    </submittedName>
</protein>
<proteinExistence type="predicted"/>
<evidence type="ECO:0000313" key="3">
    <source>
        <dbReference type="Proteomes" id="UP000240509"/>
    </source>
</evidence>
<keyword evidence="1" id="KW-1133">Transmembrane helix</keyword>
<accession>A0A2T4U5I9</accession>
<feature type="transmembrane region" description="Helical" evidence="1">
    <location>
        <begin position="5"/>
        <end position="26"/>
    </location>
</feature>
<dbReference type="RefSeq" id="WP_107585068.1">
    <property type="nucleotide sequence ID" value="NZ_PZJJ01000015.1"/>
</dbReference>
<evidence type="ECO:0000256" key="1">
    <source>
        <dbReference type="SAM" id="Phobius"/>
    </source>
</evidence>
<dbReference type="AlphaFoldDB" id="A0A2T4U5I9"/>
<feature type="transmembrane region" description="Helical" evidence="1">
    <location>
        <begin position="32"/>
        <end position="49"/>
    </location>
</feature>
<keyword evidence="1" id="KW-0812">Transmembrane</keyword>
<dbReference type="EMBL" id="PZJJ01000015">
    <property type="protein sequence ID" value="PTL38656.1"/>
    <property type="molecule type" value="Genomic_DNA"/>
</dbReference>
<comment type="caution">
    <text evidence="2">The sequence shown here is derived from an EMBL/GenBank/DDBJ whole genome shotgun (WGS) entry which is preliminary data.</text>
</comment>
<gene>
    <name evidence="2" type="ORF">C6Y45_09890</name>
</gene>
<evidence type="ECO:0000313" key="2">
    <source>
        <dbReference type="EMBL" id="PTL38656.1"/>
    </source>
</evidence>
<keyword evidence="1" id="KW-0472">Membrane</keyword>
<name>A0A2T4U5I9_9BACI</name>
<sequence>MNKKWFWRITLPLLFLIISLGQQYYLGGSVDFGRSFMSAGVLALLVVFYQKTKEMSKKDPEDRK</sequence>
<keyword evidence="3" id="KW-1185">Reference proteome</keyword>
<reference evidence="2 3" key="1">
    <citation type="submission" date="2018-03" db="EMBL/GenBank/DDBJ databases">
        <title>Alkalicoccus saliphilus sp. nov., isolated from a mineral pool.</title>
        <authorList>
            <person name="Zhao B."/>
        </authorList>
    </citation>
    <scope>NUCLEOTIDE SEQUENCE [LARGE SCALE GENOMIC DNA]</scope>
    <source>
        <strain evidence="2 3">6AG</strain>
    </source>
</reference>